<name>A0A1S3JMJ8_LINAN</name>
<feature type="compositionally biased region" description="Basic and acidic residues" evidence="8">
    <location>
        <begin position="539"/>
        <end position="548"/>
    </location>
</feature>
<dbReference type="KEGG" id="lak:106174235"/>
<evidence type="ECO:0000256" key="3">
    <source>
        <dbReference type="ARBA" id="ARBA00022701"/>
    </source>
</evidence>
<organism evidence="10 11">
    <name type="scientific">Lingula anatina</name>
    <name type="common">Brachiopod</name>
    <name type="synonym">Lingula unguis</name>
    <dbReference type="NCBI Taxonomy" id="7574"/>
    <lineage>
        <taxon>Eukaryota</taxon>
        <taxon>Metazoa</taxon>
        <taxon>Spiralia</taxon>
        <taxon>Lophotrochozoa</taxon>
        <taxon>Brachiopoda</taxon>
        <taxon>Linguliformea</taxon>
        <taxon>Lingulata</taxon>
        <taxon>Lingulida</taxon>
        <taxon>Linguloidea</taxon>
        <taxon>Lingulidae</taxon>
        <taxon>Lingula</taxon>
    </lineage>
</organism>
<evidence type="ECO:0000259" key="9">
    <source>
        <dbReference type="PROSITE" id="PS50245"/>
    </source>
</evidence>
<dbReference type="STRING" id="7574.A0A1S3JMJ8"/>
<dbReference type="PANTHER" id="PTHR18916:SF6">
    <property type="entry name" value="DYNACTIN SUBUNIT 1"/>
    <property type="match status" value="1"/>
</dbReference>
<evidence type="ECO:0000256" key="5">
    <source>
        <dbReference type="ARBA" id="ARBA00023054"/>
    </source>
</evidence>
<reference evidence="11" key="1">
    <citation type="submission" date="2025-08" db="UniProtKB">
        <authorList>
            <consortium name="RefSeq"/>
        </authorList>
    </citation>
    <scope>IDENTIFICATION</scope>
    <source>
        <tissue evidence="11">Gonads</tissue>
    </source>
</reference>
<dbReference type="SMART" id="SM01052">
    <property type="entry name" value="CAP_GLY"/>
    <property type="match status" value="1"/>
</dbReference>
<keyword evidence="4" id="KW-0243">Dynein</keyword>
<feature type="compositionally biased region" description="Polar residues" evidence="8">
    <location>
        <begin position="153"/>
        <end position="168"/>
    </location>
</feature>
<keyword evidence="2" id="KW-0963">Cytoplasm</keyword>
<feature type="compositionally biased region" description="Basic residues" evidence="8">
    <location>
        <begin position="169"/>
        <end position="193"/>
    </location>
</feature>
<dbReference type="PANTHER" id="PTHR18916">
    <property type="entry name" value="DYNACTIN 1-RELATED MICROTUBULE-BINDING"/>
    <property type="match status" value="1"/>
</dbReference>
<dbReference type="OMA" id="CWENEIN"/>
<feature type="domain" description="CAP-Gly" evidence="9">
    <location>
        <begin position="436"/>
        <end position="470"/>
    </location>
</feature>
<feature type="compositionally biased region" description="Polar residues" evidence="8">
    <location>
        <begin position="336"/>
        <end position="358"/>
    </location>
</feature>
<accession>A0A1S3JMJ8</accession>
<protein>
    <submittedName>
        <fullName evidence="11">Uncharacterized protein LOC106174235 isoform X1</fullName>
    </submittedName>
</protein>
<evidence type="ECO:0000313" key="11">
    <source>
        <dbReference type="RefSeq" id="XP_013411139.1"/>
    </source>
</evidence>
<dbReference type="InParanoid" id="A0A1S3JMJ8"/>
<dbReference type="Gene3D" id="2.30.30.190">
    <property type="entry name" value="CAP Gly-rich-like domain"/>
    <property type="match status" value="1"/>
</dbReference>
<dbReference type="GeneID" id="106174235"/>
<dbReference type="GO" id="GO:0005819">
    <property type="term" value="C:spindle"/>
    <property type="evidence" value="ECO:0007669"/>
    <property type="project" value="UniProtKB-SubCell"/>
</dbReference>
<dbReference type="SUPFAM" id="SSF74924">
    <property type="entry name" value="Cap-Gly domain"/>
    <property type="match status" value="1"/>
</dbReference>
<feature type="region of interest" description="Disordered" evidence="8">
    <location>
        <begin position="140"/>
        <end position="242"/>
    </location>
</feature>
<sequence>MDGNTSDHSTSISEAAVASWQQCWENEINLGSASELNGLVEDKEIAAQAVAFVVSSTRKGIVPLCSDVAKLLRQKKSLEQKVTCLKHENSSLRSSCTGSFRTSHSTSPTPPSFNSFSASLQEQGIQTQDGRQCCSHCSSASSSASPKLDKLSHNSNISSPNSDTSYRSPQHHRHHNNHHHSNQQNLRHHRRKVSASSSNESLHITTAEVHNPPTSNGIYLSDQKEQEEEKDSPEMIHHSEKGSPAILPSVSRVSTEVQCQIPSLSDQKLEKQFKETVIHNSKLAEELGAAKKEIEILKGRLKEFEMNSLARMYTEVYHVENELHHLANGDVEETPSESSAPTATNLPSPTHKLQVNHNNNYKPPIPRKPLPPVLVPGPLAGCKCEQCEGADSQTVQTGLSSKMAYSLGDHVVVKGDRTGHIRYIGHLDNLGQADMVFIGLELDAPVGRHDGFFNYKRYFSCHKDHGIFVPIQDVLCEIGKKNSPKKSQPQHTEMKRKTSNPETSPTLSGSGTKSTPKRDKTGSSDRKVSSADGLRNLKFKRDSPMSIV</sequence>
<feature type="region of interest" description="Disordered" evidence="8">
    <location>
        <begin position="481"/>
        <end position="548"/>
    </location>
</feature>
<feature type="compositionally biased region" description="Polar residues" evidence="8">
    <location>
        <begin position="194"/>
        <end position="204"/>
    </location>
</feature>
<keyword evidence="3" id="KW-0493">Microtubule</keyword>
<evidence type="ECO:0000256" key="4">
    <source>
        <dbReference type="ARBA" id="ARBA00023017"/>
    </source>
</evidence>
<keyword evidence="10" id="KW-1185">Reference proteome</keyword>
<gene>
    <name evidence="11" type="primary">LOC106174235</name>
</gene>
<proteinExistence type="predicted"/>
<dbReference type="PROSITE" id="PS50245">
    <property type="entry name" value="CAP_GLY_2"/>
    <property type="match status" value="1"/>
</dbReference>
<evidence type="ECO:0000256" key="8">
    <source>
        <dbReference type="SAM" id="MobiDB-lite"/>
    </source>
</evidence>
<feature type="compositionally biased region" description="Basic and acidic residues" evidence="8">
    <location>
        <begin position="516"/>
        <end position="529"/>
    </location>
</feature>
<dbReference type="Pfam" id="PF01302">
    <property type="entry name" value="CAP_GLY"/>
    <property type="match status" value="1"/>
</dbReference>
<evidence type="ECO:0000256" key="1">
    <source>
        <dbReference type="ARBA" id="ARBA00004186"/>
    </source>
</evidence>
<dbReference type="AlphaFoldDB" id="A0A1S3JMJ8"/>
<dbReference type="InterPro" id="IPR036859">
    <property type="entry name" value="CAP-Gly_dom_sf"/>
</dbReference>
<feature type="coiled-coil region" evidence="7">
    <location>
        <begin position="280"/>
        <end position="307"/>
    </location>
</feature>
<dbReference type="InterPro" id="IPR000938">
    <property type="entry name" value="CAP-Gly_domain"/>
</dbReference>
<evidence type="ECO:0000256" key="2">
    <source>
        <dbReference type="ARBA" id="ARBA00022490"/>
    </source>
</evidence>
<feature type="region of interest" description="Disordered" evidence="8">
    <location>
        <begin position="330"/>
        <end position="358"/>
    </location>
</feature>
<feature type="compositionally biased region" description="Basic and acidic residues" evidence="8">
    <location>
        <begin position="232"/>
        <end position="241"/>
    </location>
</feature>
<keyword evidence="6" id="KW-0206">Cytoskeleton</keyword>
<evidence type="ECO:0000256" key="6">
    <source>
        <dbReference type="ARBA" id="ARBA00023212"/>
    </source>
</evidence>
<feature type="compositionally biased region" description="Low complexity" evidence="8">
    <location>
        <begin position="99"/>
        <end position="116"/>
    </location>
</feature>
<evidence type="ECO:0000313" key="10">
    <source>
        <dbReference type="Proteomes" id="UP000085678"/>
    </source>
</evidence>
<dbReference type="OrthoDB" id="2130750at2759"/>
<dbReference type="GO" id="GO:0030286">
    <property type="term" value="C:dynein complex"/>
    <property type="evidence" value="ECO:0007669"/>
    <property type="project" value="UniProtKB-KW"/>
</dbReference>
<dbReference type="Proteomes" id="UP000085678">
    <property type="component" value="Unplaced"/>
</dbReference>
<feature type="compositionally biased region" description="Polar residues" evidence="8">
    <location>
        <begin position="500"/>
        <end position="514"/>
    </location>
</feature>
<comment type="subcellular location">
    <subcellularLocation>
        <location evidence="1">Cytoplasm</location>
        <location evidence="1">Cytoskeleton</location>
        <location evidence="1">Spindle</location>
    </subcellularLocation>
</comment>
<keyword evidence="5 7" id="KW-0175">Coiled coil</keyword>
<feature type="region of interest" description="Disordered" evidence="8">
    <location>
        <begin position="92"/>
        <end position="116"/>
    </location>
</feature>
<evidence type="ECO:0000256" key="7">
    <source>
        <dbReference type="SAM" id="Coils"/>
    </source>
</evidence>
<dbReference type="RefSeq" id="XP_013411139.1">
    <property type="nucleotide sequence ID" value="XM_013555685.1"/>
</dbReference>
<dbReference type="GO" id="GO:0005874">
    <property type="term" value="C:microtubule"/>
    <property type="evidence" value="ECO:0007669"/>
    <property type="project" value="UniProtKB-KW"/>
</dbReference>